<reference evidence="2 3" key="1">
    <citation type="journal article" date="2013" name="Nature">
        <title>The genomes of four tapeworm species reveal adaptations to parasitism.</title>
        <authorList>
            <person name="Tsai I.J."/>
            <person name="Zarowiecki M."/>
            <person name="Holroyd N."/>
            <person name="Garciarrubio A."/>
            <person name="Sanchez-Flores A."/>
            <person name="Brooks K.L."/>
            <person name="Tracey A."/>
            <person name="Bobes R.J."/>
            <person name="Fragoso G."/>
            <person name="Sciutto E."/>
            <person name="Aslett M."/>
            <person name="Beasley H."/>
            <person name="Bennett H.M."/>
            <person name="Cai J."/>
            <person name="Camicia F."/>
            <person name="Clark R."/>
            <person name="Cucher M."/>
            <person name="De Silva N."/>
            <person name="Day T.A."/>
            <person name="Deplazes P."/>
            <person name="Estrada K."/>
            <person name="Fernandez C."/>
            <person name="Holland P.W."/>
            <person name="Hou J."/>
            <person name="Hu S."/>
            <person name="Huckvale T."/>
            <person name="Hung S.S."/>
            <person name="Kamenetzky L."/>
            <person name="Keane J.A."/>
            <person name="Kiss F."/>
            <person name="Koziol U."/>
            <person name="Lambert O."/>
            <person name="Liu K."/>
            <person name="Luo X."/>
            <person name="Luo Y."/>
            <person name="Macchiaroli N."/>
            <person name="Nichol S."/>
            <person name="Paps J."/>
            <person name="Parkinson J."/>
            <person name="Pouchkina-Stantcheva N."/>
            <person name="Riddiford N."/>
            <person name="Rosenzvit M."/>
            <person name="Salinas G."/>
            <person name="Wasmuth J.D."/>
            <person name="Zamanian M."/>
            <person name="Zheng Y."/>
            <person name="Cai X."/>
            <person name="Soberon X."/>
            <person name="Olson P.D."/>
            <person name="Laclette J.P."/>
            <person name="Brehm K."/>
            <person name="Berriman M."/>
            <person name="Garciarrubio A."/>
            <person name="Bobes R.J."/>
            <person name="Fragoso G."/>
            <person name="Sanchez-Flores A."/>
            <person name="Estrada K."/>
            <person name="Cevallos M.A."/>
            <person name="Morett E."/>
            <person name="Gonzalez V."/>
            <person name="Portillo T."/>
            <person name="Ochoa-Leyva A."/>
            <person name="Jose M.V."/>
            <person name="Sciutto E."/>
            <person name="Landa A."/>
            <person name="Jimenez L."/>
            <person name="Valdes V."/>
            <person name="Carrero J.C."/>
            <person name="Larralde C."/>
            <person name="Morales-Montor J."/>
            <person name="Limon-Lason J."/>
            <person name="Soberon X."/>
            <person name="Laclette J.P."/>
        </authorList>
    </citation>
    <scope>NUCLEOTIDE SEQUENCE [LARGE SCALE GENOMIC DNA]</scope>
</reference>
<feature type="compositionally biased region" description="Polar residues" evidence="1">
    <location>
        <begin position="436"/>
        <end position="446"/>
    </location>
</feature>
<dbReference type="PANTHER" id="PTHR12984">
    <property type="entry name" value="SCY1-RELATED S/T PROTEIN KINASE-LIKE"/>
    <property type="match status" value="1"/>
</dbReference>
<dbReference type="AlphaFoldDB" id="A0A068WPB6"/>
<feature type="compositionally biased region" description="Polar residues" evidence="1">
    <location>
        <begin position="507"/>
        <end position="521"/>
    </location>
</feature>
<feature type="compositionally biased region" description="Acidic residues" evidence="1">
    <location>
        <begin position="447"/>
        <end position="460"/>
    </location>
</feature>
<evidence type="ECO:0000313" key="4">
    <source>
        <dbReference type="WBParaSite" id="EgrG_000479400"/>
    </source>
</evidence>
<proteinExistence type="predicted"/>
<dbReference type="InterPro" id="IPR016024">
    <property type="entry name" value="ARM-type_fold"/>
</dbReference>
<dbReference type="SUPFAM" id="SSF48371">
    <property type="entry name" value="ARM repeat"/>
    <property type="match status" value="1"/>
</dbReference>
<feature type="region of interest" description="Disordered" evidence="1">
    <location>
        <begin position="306"/>
        <end position="329"/>
    </location>
</feature>
<organism evidence="2">
    <name type="scientific">Echinococcus granulosus</name>
    <name type="common">Hydatid tapeworm</name>
    <dbReference type="NCBI Taxonomy" id="6210"/>
    <lineage>
        <taxon>Eukaryota</taxon>
        <taxon>Metazoa</taxon>
        <taxon>Spiralia</taxon>
        <taxon>Lophotrochozoa</taxon>
        <taxon>Platyhelminthes</taxon>
        <taxon>Cestoda</taxon>
        <taxon>Eucestoda</taxon>
        <taxon>Cyclophyllidea</taxon>
        <taxon>Taeniidae</taxon>
        <taxon>Echinococcus</taxon>
        <taxon>Echinococcus granulosus group</taxon>
    </lineage>
</organism>
<feature type="compositionally biased region" description="Polar residues" evidence="1">
    <location>
        <begin position="368"/>
        <end position="382"/>
    </location>
</feature>
<accession>A0A068WPB6</accession>
<feature type="region of interest" description="Disordered" evidence="1">
    <location>
        <begin position="507"/>
        <end position="564"/>
    </location>
</feature>
<feature type="compositionally biased region" description="Acidic residues" evidence="1">
    <location>
        <begin position="546"/>
        <end position="564"/>
    </location>
</feature>
<protein>
    <submittedName>
        <fullName evidence="2 4">Protein associating with the carboxyl terminal</fullName>
    </submittedName>
</protein>
<reference evidence="4" key="3">
    <citation type="submission" date="2020-10" db="UniProtKB">
        <authorList>
            <consortium name="WormBaseParasite"/>
        </authorList>
    </citation>
    <scope>IDENTIFICATION</scope>
</reference>
<dbReference type="Gene3D" id="1.25.10.10">
    <property type="entry name" value="Leucine-rich Repeat Variant"/>
    <property type="match status" value="1"/>
</dbReference>
<gene>
    <name evidence="2" type="ORF">EgrG_000479400</name>
</gene>
<dbReference type="EMBL" id="LK028579">
    <property type="protein sequence ID" value="CDS19484.1"/>
    <property type="molecule type" value="Genomic_DNA"/>
</dbReference>
<dbReference type="WBParaSite" id="EgrG_000479400">
    <property type="protein sequence ID" value="EgrG_000479400"/>
    <property type="gene ID" value="EgrG_000479400"/>
</dbReference>
<dbReference type="OrthoDB" id="9942861at2759"/>
<feature type="region of interest" description="Disordered" evidence="1">
    <location>
        <begin position="351"/>
        <end position="384"/>
    </location>
</feature>
<feature type="region of interest" description="Disordered" evidence="1">
    <location>
        <begin position="407"/>
        <end position="460"/>
    </location>
</feature>
<evidence type="ECO:0000313" key="3">
    <source>
        <dbReference type="Proteomes" id="UP000492820"/>
    </source>
</evidence>
<dbReference type="PANTHER" id="PTHR12984:SF15">
    <property type="entry name" value="PROTEIN-ASSOCIATING WITH THE CARBOXYL-TERMINAL DOMAIN OF EZRIN"/>
    <property type="match status" value="1"/>
</dbReference>
<sequence>MLDALSQNRLEVLEILKNHAEDRKAVELADSAAHAYDMYCFSRMVVEIISKLDFEMNDFQTVLERSGLHASPQQRPTAAHLLKHSAFKDPFAYIVSFLSDYVLKSDTERFHFFDELPKLARQISEEVFCSSIIPLILVPSVFTDFPAKPLVRHLLTPRKDDEIGLVSEAAFSRLVVPYISRLFRCHELTTRLLLLQHFKAYARLMGYETLRAIILPEVCMGVYDVNEDLAVASLSGLAHLAHLLGITCTMGHFQSLGSQLENRGFLTTSLDPETSSAYHKLMVAPTKKPIAYCIAKRPWRRTRVTFYPDSSPKANRQAREASTETRNDTERRLCDMAVLSAKYVPTGVPVRKSGDVCPPIARKLPSKKPNQNRSPFSNSYPSVSAEGVSPVKSAVLNVKDSSKQVILNGLGSPVPNVPEGKLPNVKEDSTVPPSKDLSSQSLTADNNDSDTDQWNDWTSDSEDDKLAAKASSSLSLKSSNFLSRTENELGESVTQVKAILEEIEPKTTSYSAVSSISQRGDLSSAAPLPSADGSLRYKVENAFGDSNDEGDEDEGGWSAEDDEF</sequence>
<feature type="compositionally biased region" description="Basic and acidic residues" evidence="1">
    <location>
        <begin position="317"/>
        <end position="329"/>
    </location>
</feature>
<dbReference type="InterPro" id="IPR051177">
    <property type="entry name" value="CIK-Related_Protein"/>
</dbReference>
<name>A0A068WPB6_ECHGR</name>
<evidence type="ECO:0000313" key="2">
    <source>
        <dbReference type="EMBL" id="CDS19484.1"/>
    </source>
</evidence>
<reference evidence="2" key="2">
    <citation type="submission" date="2014-06" db="EMBL/GenBank/DDBJ databases">
        <authorList>
            <person name="Aslett M."/>
        </authorList>
    </citation>
    <scope>NUCLEOTIDE SEQUENCE</scope>
</reference>
<dbReference type="InterPro" id="IPR011989">
    <property type="entry name" value="ARM-like"/>
</dbReference>
<dbReference type="Proteomes" id="UP000492820">
    <property type="component" value="Unassembled WGS sequence"/>
</dbReference>
<evidence type="ECO:0000256" key="1">
    <source>
        <dbReference type="SAM" id="MobiDB-lite"/>
    </source>
</evidence>